<dbReference type="EMBL" id="QVQW01000038">
    <property type="protein sequence ID" value="RKU43827.1"/>
    <property type="molecule type" value="Genomic_DNA"/>
</dbReference>
<dbReference type="PROSITE" id="PS50294">
    <property type="entry name" value="WD_REPEATS_REGION"/>
    <property type="match status" value="1"/>
</dbReference>
<dbReference type="STRING" id="177199.A0A420Y7L8"/>
<evidence type="ECO:0000313" key="4">
    <source>
        <dbReference type="Proteomes" id="UP000275385"/>
    </source>
</evidence>
<dbReference type="OrthoDB" id="20669at2759"/>
<dbReference type="SUPFAM" id="SSF50978">
    <property type="entry name" value="WD40 repeat-like"/>
    <property type="match status" value="1"/>
</dbReference>
<dbReference type="PROSITE" id="PS50082">
    <property type="entry name" value="WD_REPEATS_2"/>
    <property type="match status" value="1"/>
</dbReference>
<dbReference type="PANTHER" id="PTHR43991">
    <property type="entry name" value="WD REPEAT PROTEIN (AFU_ORTHOLOGUE AFUA_8G05640)-RELATED"/>
    <property type="match status" value="1"/>
</dbReference>
<dbReference type="Gene3D" id="2.130.10.10">
    <property type="entry name" value="YVTN repeat-like/Quinoprotein amine dehydrogenase"/>
    <property type="match status" value="1"/>
</dbReference>
<feature type="domain" description="DUF2415" evidence="2">
    <location>
        <begin position="281"/>
        <end position="317"/>
    </location>
</feature>
<keyword evidence="4" id="KW-1185">Reference proteome</keyword>
<dbReference type="InterPro" id="IPR019417">
    <property type="entry name" value="DUF2415"/>
</dbReference>
<dbReference type="AlphaFoldDB" id="A0A420Y7L8"/>
<keyword evidence="1" id="KW-0853">WD repeat</keyword>
<dbReference type="Pfam" id="PF00400">
    <property type="entry name" value="WD40"/>
    <property type="match status" value="1"/>
</dbReference>
<organism evidence="3 4">
    <name type="scientific">Coniochaeta pulveracea</name>
    <dbReference type="NCBI Taxonomy" id="177199"/>
    <lineage>
        <taxon>Eukaryota</taxon>
        <taxon>Fungi</taxon>
        <taxon>Dikarya</taxon>
        <taxon>Ascomycota</taxon>
        <taxon>Pezizomycotina</taxon>
        <taxon>Sordariomycetes</taxon>
        <taxon>Sordariomycetidae</taxon>
        <taxon>Coniochaetales</taxon>
        <taxon>Coniochaetaceae</taxon>
        <taxon>Coniochaeta</taxon>
    </lineage>
</organism>
<proteinExistence type="predicted"/>
<evidence type="ECO:0000313" key="3">
    <source>
        <dbReference type="EMBL" id="RKU43827.1"/>
    </source>
</evidence>
<accession>A0A420Y7L8</accession>
<reference evidence="3 4" key="1">
    <citation type="submission" date="2018-08" db="EMBL/GenBank/DDBJ databases">
        <title>Draft genome of the lignicolous fungus Coniochaeta pulveracea.</title>
        <authorList>
            <person name="Borstlap C.J."/>
            <person name="De Witt R.N."/>
            <person name="Botha A."/>
            <person name="Volschenk H."/>
        </authorList>
    </citation>
    <scope>NUCLEOTIDE SEQUENCE [LARGE SCALE GENOMIC DNA]</scope>
    <source>
        <strain evidence="3 4">CAB683</strain>
    </source>
</reference>
<dbReference type="Pfam" id="PF10313">
    <property type="entry name" value="DUF2415"/>
    <property type="match status" value="1"/>
</dbReference>
<dbReference type="InterPro" id="IPR036322">
    <property type="entry name" value="WD40_repeat_dom_sf"/>
</dbReference>
<comment type="caution">
    <text evidence="3">The sequence shown here is derived from an EMBL/GenBank/DDBJ whole genome shotgun (WGS) entry which is preliminary data.</text>
</comment>
<protein>
    <recommendedName>
        <fullName evidence="2">DUF2415 domain-containing protein</fullName>
    </recommendedName>
</protein>
<dbReference type="SMART" id="SM00320">
    <property type="entry name" value="WD40"/>
    <property type="match status" value="3"/>
</dbReference>
<sequence length="418" mass="46429">MACKCHRRVPGLRLGTTLTVSQSSLPDIAIPRTDSFFRFRRMDIRRNVRLAHFQLRNVLAATSRTHAFYTGNGVVHRFNPVSGVNKTVMRFSAYPYAQISTLAAGHGVLVAGGFNGEYMLQTEDHVGVADDELGPFHNGVLTEHVSGITNHIQVYLGRSSSSPRAGFASNDTAFRVIDLETNKLLSAETFARPINCTAVSPDGRLRVLVGDSNKVFITTTESGRPEILQQLSGHRDFGFACDWADDGWTIATGFQDKTVKIWDARRFGYPVETIRADMAGVRSLHFSPIGSGKRVLVAAEEADYINIIDARTFRSKQSIDIFGEIGGTQFVNDGRDLMVLCCDRVRGGIMTLERCGVGAELDWHGNEDDSKGLRREEMGWRGNTWDWTATTFTEGRSVKGSLTKRRRRGAELEMLEPF</sequence>
<feature type="repeat" description="WD" evidence="1">
    <location>
        <begin position="231"/>
        <end position="263"/>
    </location>
</feature>
<dbReference type="PANTHER" id="PTHR43991:SF12">
    <property type="entry name" value="WD REPEAT PROTEIN (AFU_ORTHOLOGUE AFUA_8G05640)"/>
    <property type="match status" value="1"/>
</dbReference>
<dbReference type="InterPro" id="IPR015943">
    <property type="entry name" value="WD40/YVTN_repeat-like_dom_sf"/>
</dbReference>
<dbReference type="Proteomes" id="UP000275385">
    <property type="component" value="Unassembled WGS sequence"/>
</dbReference>
<evidence type="ECO:0000256" key="1">
    <source>
        <dbReference type="PROSITE-ProRule" id="PRU00221"/>
    </source>
</evidence>
<gene>
    <name evidence="3" type="ORF">DL546_007122</name>
</gene>
<evidence type="ECO:0000259" key="2">
    <source>
        <dbReference type="Pfam" id="PF10313"/>
    </source>
</evidence>
<dbReference type="InterPro" id="IPR001680">
    <property type="entry name" value="WD40_rpt"/>
</dbReference>
<name>A0A420Y7L8_9PEZI</name>